<keyword evidence="3" id="KW-1185">Reference proteome</keyword>
<dbReference type="PROSITE" id="PS50181">
    <property type="entry name" value="FBOX"/>
    <property type="match status" value="1"/>
</dbReference>
<feature type="domain" description="F-box" evidence="1">
    <location>
        <begin position="7"/>
        <end position="60"/>
    </location>
</feature>
<protein>
    <recommendedName>
        <fullName evidence="1">F-box domain-containing protein</fullName>
    </recommendedName>
</protein>
<dbReference type="Proteomes" id="UP000572817">
    <property type="component" value="Unassembled WGS sequence"/>
</dbReference>
<proteinExistence type="predicted"/>
<reference evidence="2" key="1">
    <citation type="submission" date="2020-04" db="EMBL/GenBank/DDBJ databases">
        <title>Genome Assembly and Annotation of Botryosphaeria dothidea sdau 11-99, a Latent Pathogen of Apple Fruit Ring Rot in China.</title>
        <authorList>
            <person name="Yu C."/>
            <person name="Diao Y."/>
            <person name="Lu Q."/>
            <person name="Zhao J."/>
            <person name="Cui S."/>
            <person name="Peng C."/>
            <person name="He B."/>
            <person name="Liu H."/>
        </authorList>
    </citation>
    <scope>NUCLEOTIDE SEQUENCE [LARGE SCALE GENOMIC DNA]</scope>
    <source>
        <strain evidence="2">Sdau11-99</strain>
    </source>
</reference>
<dbReference type="EMBL" id="WWBZ02000040">
    <property type="protein sequence ID" value="KAF4305189.1"/>
    <property type="molecule type" value="Genomic_DNA"/>
</dbReference>
<evidence type="ECO:0000313" key="2">
    <source>
        <dbReference type="EMBL" id="KAF4305189.1"/>
    </source>
</evidence>
<accession>A0A8H4IQM0</accession>
<dbReference type="InterPro" id="IPR001810">
    <property type="entry name" value="F-box_dom"/>
</dbReference>
<sequence length="104" mass="12446">MRAPTPCRSLDELPLEVKLRFVENCDLSALVKLHTLSKTWRALLLDFYDLCLDSEYFRRPRRHIVKRLTPFHRDGYIQSWLSDPSLPEEFEMWLREWPSKAVIG</sequence>
<organism evidence="2 3">
    <name type="scientific">Botryosphaeria dothidea</name>
    <dbReference type="NCBI Taxonomy" id="55169"/>
    <lineage>
        <taxon>Eukaryota</taxon>
        <taxon>Fungi</taxon>
        <taxon>Dikarya</taxon>
        <taxon>Ascomycota</taxon>
        <taxon>Pezizomycotina</taxon>
        <taxon>Dothideomycetes</taxon>
        <taxon>Dothideomycetes incertae sedis</taxon>
        <taxon>Botryosphaeriales</taxon>
        <taxon>Botryosphaeriaceae</taxon>
        <taxon>Botryosphaeria</taxon>
    </lineage>
</organism>
<dbReference type="AlphaFoldDB" id="A0A8H4IQM0"/>
<comment type="caution">
    <text evidence="2">The sequence shown here is derived from an EMBL/GenBank/DDBJ whole genome shotgun (WGS) entry which is preliminary data.</text>
</comment>
<evidence type="ECO:0000259" key="1">
    <source>
        <dbReference type="PROSITE" id="PS50181"/>
    </source>
</evidence>
<evidence type="ECO:0000313" key="3">
    <source>
        <dbReference type="Proteomes" id="UP000572817"/>
    </source>
</evidence>
<gene>
    <name evidence="2" type="ORF">GTA08_BOTSDO06590</name>
</gene>
<dbReference type="OrthoDB" id="3943734at2759"/>
<name>A0A8H4IQM0_9PEZI</name>